<feature type="domain" description="Nudix hydrolase" evidence="9">
    <location>
        <begin position="63"/>
        <end position="200"/>
    </location>
</feature>
<dbReference type="InterPro" id="IPR015797">
    <property type="entry name" value="NUDIX_hydrolase-like_dom_sf"/>
</dbReference>
<keyword evidence="11" id="KW-1185">Reference proteome</keyword>
<reference evidence="10 11" key="1">
    <citation type="submission" date="2019-03" db="EMBL/GenBank/DDBJ databases">
        <title>Genomic Encyclopedia of Type Strains, Phase IV (KMG-IV): sequencing the most valuable type-strain genomes for metagenomic binning, comparative biology and taxonomic classification.</title>
        <authorList>
            <person name="Goeker M."/>
        </authorList>
    </citation>
    <scope>NUCLEOTIDE SEQUENCE [LARGE SCALE GENOMIC DNA]</scope>
    <source>
        <strain evidence="10 11">DSM 11901</strain>
    </source>
</reference>
<protein>
    <recommendedName>
        <fullName evidence="4">GDP-mannose pyrophosphatase</fullName>
    </recommendedName>
    <alternativeName>
        <fullName evidence="6">GDP-mannose hydrolase</fullName>
    </alternativeName>
    <alternativeName>
        <fullName evidence="7">GDPMK</fullName>
    </alternativeName>
</protein>
<dbReference type="GO" id="GO:0016787">
    <property type="term" value="F:hydrolase activity"/>
    <property type="evidence" value="ECO:0007669"/>
    <property type="project" value="UniProtKB-KW"/>
</dbReference>
<evidence type="ECO:0000256" key="7">
    <source>
        <dbReference type="ARBA" id="ARBA00032272"/>
    </source>
</evidence>
<evidence type="ECO:0000313" key="11">
    <source>
        <dbReference type="Proteomes" id="UP000294593"/>
    </source>
</evidence>
<proteinExistence type="inferred from homology"/>
<dbReference type="InterPro" id="IPR000086">
    <property type="entry name" value="NUDIX_hydrolase_dom"/>
</dbReference>
<dbReference type="Pfam" id="PF00293">
    <property type="entry name" value="NUDIX"/>
    <property type="match status" value="1"/>
</dbReference>
<comment type="cofactor">
    <cofactor evidence="2">
        <name>Mg(2+)</name>
        <dbReference type="ChEBI" id="CHEBI:18420"/>
    </cofactor>
</comment>
<keyword evidence="5" id="KW-0378">Hydrolase</keyword>
<dbReference type="GO" id="GO:0019693">
    <property type="term" value="P:ribose phosphate metabolic process"/>
    <property type="evidence" value="ECO:0007669"/>
    <property type="project" value="TreeGrafter"/>
</dbReference>
<dbReference type="EMBL" id="SNXW01000004">
    <property type="protein sequence ID" value="TDP83756.1"/>
    <property type="molecule type" value="Genomic_DNA"/>
</dbReference>
<dbReference type="Gene3D" id="3.90.79.10">
    <property type="entry name" value="Nucleoside Triphosphate Pyrophosphohydrolase"/>
    <property type="match status" value="1"/>
</dbReference>
<accession>A0A4R6RDI2</accession>
<dbReference type="RefSeq" id="WP_133608489.1">
    <property type="nucleotide sequence ID" value="NZ_SNXW01000004.1"/>
</dbReference>
<dbReference type="PANTHER" id="PTHR11839">
    <property type="entry name" value="UDP/ADP-SUGAR PYROPHOSPHATASE"/>
    <property type="match status" value="1"/>
</dbReference>
<evidence type="ECO:0000256" key="8">
    <source>
        <dbReference type="SAM" id="MobiDB-lite"/>
    </source>
</evidence>
<dbReference type="SUPFAM" id="SSF55811">
    <property type="entry name" value="Nudix"/>
    <property type="match status" value="1"/>
</dbReference>
<dbReference type="AlphaFoldDB" id="A0A4R6RDI2"/>
<dbReference type="InterPro" id="IPR020084">
    <property type="entry name" value="NUDIX_hydrolase_CS"/>
</dbReference>
<comment type="catalytic activity">
    <reaction evidence="1">
        <text>GDP-alpha-D-mannose + H2O = alpha-D-mannose 1-phosphate + GMP + 2 H(+)</text>
        <dbReference type="Rhea" id="RHEA:27978"/>
        <dbReference type="ChEBI" id="CHEBI:15377"/>
        <dbReference type="ChEBI" id="CHEBI:15378"/>
        <dbReference type="ChEBI" id="CHEBI:57527"/>
        <dbReference type="ChEBI" id="CHEBI:58115"/>
        <dbReference type="ChEBI" id="CHEBI:58409"/>
    </reaction>
</comment>
<dbReference type="PANTHER" id="PTHR11839:SF18">
    <property type="entry name" value="NUDIX HYDROLASE DOMAIN-CONTAINING PROTEIN"/>
    <property type="match status" value="1"/>
</dbReference>
<evidence type="ECO:0000256" key="2">
    <source>
        <dbReference type="ARBA" id="ARBA00001946"/>
    </source>
</evidence>
<evidence type="ECO:0000256" key="3">
    <source>
        <dbReference type="ARBA" id="ARBA00007275"/>
    </source>
</evidence>
<evidence type="ECO:0000256" key="6">
    <source>
        <dbReference type="ARBA" id="ARBA00032162"/>
    </source>
</evidence>
<organism evidence="10 11">
    <name type="scientific">Aquabacterium commune</name>
    <dbReference type="NCBI Taxonomy" id="70586"/>
    <lineage>
        <taxon>Bacteria</taxon>
        <taxon>Pseudomonadati</taxon>
        <taxon>Pseudomonadota</taxon>
        <taxon>Betaproteobacteria</taxon>
        <taxon>Burkholderiales</taxon>
        <taxon>Aquabacterium</taxon>
    </lineage>
</organism>
<dbReference type="OrthoDB" id="9806150at2"/>
<evidence type="ECO:0000256" key="5">
    <source>
        <dbReference type="ARBA" id="ARBA00022801"/>
    </source>
</evidence>
<dbReference type="Proteomes" id="UP000294593">
    <property type="component" value="Unassembled WGS sequence"/>
</dbReference>
<dbReference type="GO" id="GO:0005829">
    <property type="term" value="C:cytosol"/>
    <property type="evidence" value="ECO:0007669"/>
    <property type="project" value="TreeGrafter"/>
</dbReference>
<comment type="caution">
    <text evidence="10">The sequence shown here is derived from an EMBL/GenBank/DDBJ whole genome shotgun (WGS) entry which is preliminary data.</text>
</comment>
<gene>
    <name evidence="10" type="ORF">EV672_104135</name>
</gene>
<comment type="similarity">
    <text evidence="3">Belongs to the Nudix hydrolase family. NudK subfamily.</text>
</comment>
<dbReference type="PROSITE" id="PS00893">
    <property type="entry name" value="NUDIX_BOX"/>
    <property type="match status" value="1"/>
</dbReference>
<evidence type="ECO:0000259" key="9">
    <source>
        <dbReference type="PROSITE" id="PS51462"/>
    </source>
</evidence>
<feature type="region of interest" description="Disordered" evidence="8">
    <location>
        <begin position="1"/>
        <end position="27"/>
    </location>
</feature>
<sequence length="213" mass="23915">MIDTPSQPGPSAAPGQPLAELNDGTGDGLSETLISSETVYRGHFLHARHDRVRLPDGREASREYVVHPGAVMVVPLLPDGRLVMERQFRYPVGMTMIEFPAGKFDPGEGALACAQRELREETGYVARRWARAGLMHPVIGYATERIEVWFADELTLGERHLDDGEFLDVFTATQQELEGWMRDGLLTDAKTIVGMMWLRQWRAGVWPLDWQAV</sequence>
<dbReference type="GO" id="GO:0006753">
    <property type="term" value="P:nucleoside phosphate metabolic process"/>
    <property type="evidence" value="ECO:0007669"/>
    <property type="project" value="TreeGrafter"/>
</dbReference>
<evidence type="ECO:0000313" key="10">
    <source>
        <dbReference type="EMBL" id="TDP83756.1"/>
    </source>
</evidence>
<evidence type="ECO:0000256" key="4">
    <source>
        <dbReference type="ARBA" id="ARBA00016377"/>
    </source>
</evidence>
<evidence type="ECO:0000256" key="1">
    <source>
        <dbReference type="ARBA" id="ARBA00000847"/>
    </source>
</evidence>
<name>A0A4R6RDI2_9BURK</name>
<dbReference type="PROSITE" id="PS51462">
    <property type="entry name" value="NUDIX"/>
    <property type="match status" value="1"/>
</dbReference>